<comment type="caution">
    <text evidence="1">The sequence shown here is derived from an EMBL/GenBank/DDBJ whole genome shotgun (WGS) entry which is preliminary data.</text>
</comment>
<evidence type="ECO:0000313" key="1">
    <source>
        <dbReference type="EMBL" id="MBO1513441.1"/>
    </source>
</evidence>
<reference evidence="1 2" key="1">
    <citation type="submission" date="2021-03" db="EMBL/GenBank/DDBJ databases">
        <title>Whole genome sequence of Metabacillus bambusae BG109.</title>
        <authorList>
            <person name="Jeong J.W."/>
        </authorList>
    </citation>
    <scope>NUCLEOTIDE SEQUENCE [LARGE SCALE GENOMIC DNA]</scope>
    <source>
        <strain evidence="1 2">BG109</strain>
    </source>
</reference>
<dbReference type="EMBL" id="JAGDEL010000014">
    <property type="protein sequence ID" value="MBO1513441.1"/>
    <property type="molecule type" value="Genomic_DNA"/>
</dbReference>
<keyword evidence="2" id="KW-1185">Reference proteome</keyword>
<organism evidence="1 2">
    <name type="scientific">Metabacillus bambusae</name>
    <dbReference type="NCBI Taxonomy" id="2795218"/>
    <lineage>
        <taxon>Bacteria</taxon>
        <taxon>Bacillati</taxon>
        <taxon>Bacillota</taxon>
        <taxon>Bacilli</taxon>
        <taxon>Bacillales</taxon>
        <taxon>Bacillaceae</taxon>
        <taxon>Metabacillus</taxon>
    </lineage>
</organism>
<protein>
    <recommendedName>
        <fullName evidence="3">Phage portal protein</fullName>
    </recommendedName>
</protein>
<dbReference type="RefSeq" id="WP_207980395.1">
    <property type="nucleotide sequence ID" value="NZ_JAGDEL010000014.1"/>
</dbReference>
<evidence type="ECO:0000313" key="2">
    <source>
        <dbReference type="Proteomes" id="UP000663981"/>
    </source>
</evidence>
<sequence>MVQQENKVIIQFNSGTWQFTYVPTTSYVKEFTRHTKLKELLDIPPIREIVLNEIPDIRAIPPYLLNQYEQITLEEIMYAVDSKLATDLLDKVEELFKAVTN</sequence>
<accession>A0ABS3N569</accession>
<gene>
    <name evidence="1" type="ORF">I7822_17455</name>
</gene>
<proteinExistence type="predicted"/>
<evidence type="ECO:0008006" key="3">
    <source>
        <dbReference type="Google" id="ProtNLM"/>
    </source>
</evidence>
<name>A0ABS3N569_9BACI</name>
<dbReference type="Proteomes" id="UP000663981">
    <property type="component" value="Unassembled WGS sequence"/>
</dbReference>